<comment type="caution">
    <text evidence="1">The sequence shown here is derived from an EMBL/GenBank/DDBJ whole genome shotgun (WGS) entry which is preliminary data.</text>
</comment>
<protein>
    <submittedName>
        <fullName evidence="1">Uncharacterized protein</fullName>
    </submittedName>
</protein>
<evidence type="ECO:0000313" key="2">
    <source>
        <dbReference type="Proteomes" id="UP000824890"/>
    </source>
</evidence>
<proteinExistence type="predicted"/>
<evidence type="ECO:0000313" key="1">
    <source>
        <dbReference type="EMBL" id="KAH0879981.1"/>
    </source>
</evidence>
<gene>
    <name evidence="1" type="ORF">HID58_067375</name>
</gene>
<dbReference type="Proteomes" id="UP000824890">
    <property type="component" value="Unassembled WGS sequence"/>
</dbReference>
<reference evidence="1 2" key="1">
    <citation type="submission" date="2021-05" db="EMBL/GenBank/DDBJ databases">
        <title>Genome Assembly of Synthetic Allotetraploid Brassica napus Reveals Homoeologous Exchanges between Subgenomes.</title>
        <authorList>
            <person name="Davis J.T."/>
        </authorList>
    </citation>
    <scope>NUCLEOTIDE SEQUENCE [LARGE SCALE GENOMIC DNA]</scope>
    <source>
        <strain evidence="2">cv. Da-Ae</strain>
        <tissue evidence="1">Seedling</tissue>
    </source>
</reference>
<name>A0ABQ7ZIW2_BRANA</name>
<accession>A0ABQ7ZIW2</accession>
<sequence length="149" mass="17405">MWHYISDSSYEKEFKFFRIGGGTEMRTLKNISRSRRYSDLHQGVSYIFVAKKRESYKKAKNLRVWKLSVLVGYPLELNIFDLCSEDRRKKFEAPRQCKEQLKGPQCEMTDVEIFFLYFSGSSSGTGKSSTSNQHGGIFSEEHLFNIFLV</sequence>
<keyword evidence="2" id="KW-1185">Reference proteome</keyword>
<dbReference type="EMBL" id="JAGKQM010000015">
    <property type="protein sequence ID" value="KAH0879981.1"/>
    <property type="molecule type" value="Genomic_DNA"/>
</dbReference>
<organism evidence="1 2">
    <name type="scientific">Brassica napus</name>
    <name type="common">Rape</name>
    <dbReference type="NCBI Taxonomy" id="3708"/>
    <lineage>
        <taxon>Eukaryota</taxon>
        <taxon>Viridiplantae</taxon>
        <taxon>Streptophyta</taxon>
        <taxon>Embryophyta</taxon>
        <taxon>Tracheophyta</taxon>
        <taxon>Spermatophyta</taxon>
        <taxon>Magnoliopsida</taxon>
        <taxon>eudicotyledons</taxon>
        <taxon>Gunneridae</taxon>
        <taxon>Pentapetalae</taxon>
        <taxon>rosids</taxon>
        <taxon>malvids</taxon>
        <taxon>Brassicales</taxon>
        <taxon>Brassicaceae</taxon>
        <taxon>Brassiceae</taxon>
        <taxon>Brassica</taxon>
    </lineage>
</organism>